<accession>A0A8H6DCM3</accession>
<comment type="caution">
    <text evidence="8">The sequence shown here is derived from an EMBL/GenBank/DDBJ whole genome shotgun (WGS) entry which is preliminary data.</text>
</comment>
<evidence type="ECO:0000256" key="3">
    <source>
        <dbReference type="ARBA" id="ARBA00022989"/>
    </source>
</evidence>
<feature type="transmembrane region" description="Helical" evidence="6">
    <location>
        <begin position="16"/>
        <end position="41"/>
    </location>
</feature>
<keyword evidence="2 6" id="KW-0812">Transmembrane</keyword>
<dbReference type="Pfam" id="PF20684">
    <property type="entry name" value="Fung_rhodopsin"/>
    <property type="match status" value="1"/>
</dbReference>
<protein>
    <submittedName>
        <fullName evidence="8">Integral membrane protein PTH11</fullName>
    </submittedName>
</protein>
<dbReference type="PANTHER" id="PTHR33048:SF96">
    <property type="entry name" value="INTEGRAL MEMBRANE PROTEIN"/>
    <property type="match status" value="1"/>
</dbReference>
<feature type="transmembrane region" description="Helical" evidence="6">
    <location>
        <begin position="189"/>
        <end position="209"/>
    </location>
</feature>
<keyword evidence="9" id="KW-1185">Reference proteome</keyword>
<gene>
    <name evidence="8" type="ORF">FGLOB1_5538</name>
</gene>
<evidence type="ECO:0000256" key="4">
    <source>
        <dbReference type="ARBA" id="ARBA00023136"/>
    </source>
</evidence>
<keyword evidence="3 6" id="KW-1133">Transmembrane helix</keyword>
<comment type="similarity">
    <text evidence="5">Belongs to the SAT4 family.</text>
</comment>
<feature type="domain" description="Rhodopsin" evidence="7">
    <location>
        <begin position="37"/>
        <end position="151"/>
    </location>
</feature>
<dbReference type="Proteomes" id="UP000532311">
    <property type="component" value="Unassembled WGS sequence"/>
</dbReference>
<feature type="transmembrane region" description="Helical" evidence="6">
    <location>
        <begin position="97"/>
        <end position="119"/>
    </location>
</feature>
<dbReference type="EMBL" id="JAAQPF010000221">
    <property type="protein sequence ID" value="KAF5710322.1"/>
    <property type="molecule type" value="Genomic_DNA"/>
</dbReference>
<sequence length="292" mass="32283">MVEASEAWHAVKPTGLAVALLAITIVFTPMILVVVGLRIWVRVTHHCFGLEDWLMCIGATLNLVHNGVVIWGSFTGIGTADSKLNTAMVMEGFKAVTFWQIFYISSSMFIKISICAQLLRVTDNKRIKMFLWGLIGLTVLITLMHRTLKIMANVVMGIGALASVATIVRLPYSPAYSQPSNQLHGIGNIILWTVIECSLGIIAGSMPMLRKLFKALRKDDSSYARGTDDINLVTIGQVRGKHHPIYDGDVRATVAAGDDRGSDRDDESTRQIIRVIKEFEQISVIEKPPSRY</sequence>
<dbReference type="GO" id="GO:0016020">
    <property type="term" value="C:membrane"/>
    <property type="evidence" value="ECO:0007669"/>
    <property type="project" value="UniProtKB-SubCell"/>
</dbReference>
<dbReference type="InterPro" id="IPR049326">
    <property type="entry name" value="Rhodopsin_dom_fungi"/>
</dbReference>
<dbReference type="AlphaFoldDB" id="A0A8H6DCM3"/>
<proteinExistence type="inferred from homology"/>
<organism evidence="8 9">
    <name type="scientific">Fusarium globosum</name>
    <dbReference type="NCBI Taxonomy" id="78864"/>
    <lineage>
        <taxon>Eukaryota</taxon>
        <taxon>Fungi</taxon>
        <taxon>Dikarya</taxon>
        <taxon>Ascomycota</taxon>
        <taxon>Pezizomycotina</taxon>
        <taxon>Sordariomycetes</taxon>
        <taxon>Hypocreomycetidae</taxon>
        <taxon>Hypocreales</taxon>
        <taxon>Nectriaceae</taxon>
        <taxon>Fusarium</taxon>
        <taxon>Fusarium fujikuroi species complex</taxon>
    </lineage>
</organism>
<dbReference type="PANTHER" id="PTHR33048">
    <property type="entry name" value="PTH11-LIKE INTEGRAL MEMBRANE PROTEIN (AFU_ORTHOLOGUE AFUA_5G11245)"/>
    <property type="match status" value="1"/>
</dbReference>
<evidence type="ECO:0000256" key="2">
    <source>
        <dbReference type="ARBA" id="ARBA00022692"/>
    </source>
</evidence>
<dbReference type="InterPro" id="IPR052337">
    <property type="entry name" value="SAT4-like"/>
</dbReference>
<reference evidence="8 9" key="1">
    <citation type="submission" date="2020-05" db="EMBL/GenBank/DDBJ databases">
        <title>Identification and distribution of gene clusters putatively required for synthesis of sphingolipid metabolism inhibitors in phylogenetically diverse species of the filamentous fungus Fusarium.</title>
        <authorList>
            <person name="Kim H.-S."/>
            <person name="Busman M."/>
            <person name="Brown D.W."/>
            <person name="Divon H."/>
            <person name="Uhlig S."/>
            <person name="Proctor R.H."/>
        </authorList>
    </citation>
    <scope>NUCLEOTIDE SEQUENCE [LARGE SCALE GENOMIC DNA]</scope>
    <source>
        <strain evidence="8 9">NRRL 26131</strain>
    </source>
</reference>
<feature type="transmembrane region" description="Helical" evidence="6">
    <location>
        <begin position="53"/>
        <end position="77"/>
    </location>
</feature>
<evidence type="ECO:0000259" key="7">
    <source>
        <dbReference type="Pfam" id="PF20684"/>
    </source>
</evidence>
<evidence type="ECO:0000256" key="5">
    <source>
        <dbReference type="ARBA" id="ARBA00038359"/>
    </source>
</evidence>
<keyword evidence="4 6" id="KW-0472">Membrane</keyword>
<comment type="subcellular location">
    <subcellularLocation>
        <location evidence="1">Membrane</location>
        <topology evidence="1">Multi-pass membrane protein</topology>
    </subcellularLocation>
</comment>
<name>A0A8H6DCM3_9HYPO</name>
<feature type="transmembrane region" description="Helical" evidence="6">
    <location>
        <begin position="150"/>
        <end position="169"/>
    </location>
</feature>
<evidence type="ECO:0000313" key="9">
    <source>
        <dbReference type="Proteomes" id="UP000532311"/>
    </source>
</evidence>
<evidence type="ECO:0000256" key="1">
    <source>
        <dbReference type="ARBA" id="ARBA00004141"/>
    </source>
</evidence>
<evidence type="ECO:0000256" key="6">
    <source>
        <dbReference type="SAM" id="Phobius"/>
    </source>
</evidence>
<evidence type="ECO:0000313" key="8">
    <source>
        <dbReference type="EMBL" id="KAF5710322.1"/>
    </source>
</evidence>